<dbReference type="Pfam" id="PF02719">
    <property type="entry name" value="Polysacc_synt_2"/>
    <property type="match status" value="1"/>
</dbReference>
<evidence type="ECO:0000256" key="1">
    <source>
        <dbReference type="ARBA" id="ARBA00007430"/>
    </source>
</evidence>
<feature type="transmembrane region" description="Helical" evidence="2">
    <location>
        <begin position="115"/>
        <end position="138"/>
    </location>
</feature>
<feature type="domain" description="Polysaccharide biosynthesis protein CapD-like" evidence="3">
    <location>
        <begin position="295"/>
        <end position="580"/>
    </location>
</feature>
<keyword evidence="2" id="KW-0812">Transmembrane</keyword>
<dbReference type="Pfam" id="PF13727">
    <property type="entry name" value="CoA_binding_3"/>
    <property type="match status" value="1"/>
</dbReference>
<comment type="caution">
    <text evidence="4">The sequence shown here is derived from an EMBL/GenBank/DDBJ whole genome shotgun (WGS) entry which is preliminary data.</text>
</comment>
<organism evidence="4 5">
    <name type="scientific">Bacteroides cellulosilyticus CL02T12C19</name>
    <dbReference type="NCBI Taxonomy" id="997874"/>
    <lineage>
        <taxon>Bacteria</taxon>
        <taxon>Pseudomonadati</taxon>
        <taxon>Bacteroidota</taxon>
        <taxon>Bacteroidia</taxon>
        <taxon>Bacteroidales</taxon>
        <taxon>Bacteroidaceae</taxon>
        <taxon>Bacteroides</taxon>
    </lineage>
</organism>
<feature type="transmembrane region" description="Helical" evidence="2">
    <location>
        <begin position="12"/>
        <end position="36"/>
    </location>
</feature>
<dbReference type="RefSeq" id="WP_007216325.1">
    <property type="nucleotide sequence ID" value="NZ_JH724085.1"/>
</dbReference>
<dbReference type="InterPro" id="IPR003869">
    <property type="entry name" value="Polysac_CapD-like"/>
</dbReference>
<keyword evidence="2" id="KW-0472">Membrane</keyword>
<dbReference type="Gene3D" id="3.40.50.720">
    <property type="entry name" value="NAD(P)-binding Rossmann-like Domain"/>
    <property type="match status" value="2"/>
</dbReference>
<gene>
    <name evidence="4" type="ORF">HMPREF1062_01502</name>
</gene>
<evidence type="ECO:0000313" key="5">
    <source>
        <dbReference type="Proteomes" id="UP000003741"/>
    </source>
</evidence>
<dbReference type="HOGENOM" id="CLU_013560_5_2_10"/>
<protein>
    <recommendedName>
        <fullName evidence="3">Polysaccharide biosynthesis protein CapD-like domain-containing protein</fullName>
    </recommendedName>
</protein>
<dbReference type="SUPFAM" id="SSF53335">
    <property type="entry name" value="S-adenosyl-L-methionine-dependent methyltransferases"/>
    <property type="match status" value="1"/>
</dbReference>
<evidence type="ECO:0000313" key="4">
    <source>
        <dbReference type="EMBL" id="EIY34576.1"/>
    </source>
</evidence>
<comment type="similarity">
    <text evidence="1">Belongs to the polysaccharide synthase family.</text>
</comment>
<dbReference type="InterPro" id="IPR036291">
    <property type="entry name" value="NAD(P)-bd_dom_sf"/>
</dbReference>
<dbReference type="PANTHER" id="PTHR43318">
    <property type="entry name" value="UDP-N-ACETYLGLUCOSAMINE 4,6-DEHYDRATASE"/>
    <property type="match status" value="1"/>
</dbReference>
<dbReference type="CDD" id="cd05237">
    <property type="entry name" value="UDP_invert_4-6DH_SDR_e"/>
    <property type="match status" value="1"/>
</dbReference>
<evidence type="ECO:0000256" key="2">
    <source>
        <dbReference type="SAM" id="Phobius"/>
    </source>
</evidence>
<feature type="transmembrane region" description="Helical" evidence="2">
    <location>
        <begin position="56"/>
        <end position="73"/>
    </location>
</feature>
<dbReference type="EMBL" id="AGXG01000031">
    <property type="protein sequence ID" value="EIY34576.1"/>
    <property type="molecule type" value="Genomic_DNA"/>
</dbReference>
<name>I9QXG6_9BACE</name>
<dbReference type="OrthoDB" id="9803111at2"/>
<keyword evidence="2" id="KW-1133">Transmembrane helix</keyword>
<proteinExistence type="inferred from homology"/>
<dbReference type="PATRIC" id="fig|997874.3.peg.1532"/>
<reference evidence="4 5" key="1">
    <citation type="submission" date="2012-02" db="EMBL/GenBank/DDBJ databases">
        <title>The Genome Sequence of Bacteroides cellulosilyticus CL02T12C19.</title>
        <authorList>
            <consortium name="The Broad Institute Genome Sequencing Platform"/>
            <person name="Earl A."/>
            <person name="Ward D."/>
            <person name="Feldgarden M."/>
            <person name="Gevers D."/>
            <person name="Zitomersky N.L."/>
            <person name="Coyne M.J."/>
            <person name="Comstock L.E."/>
            <person name="Young S.K."/>
            <person name="Zeng Q."/>
            <person name="Gargeya S."/>
            <person name="Fitzgerald M."/>
            <person name="Haas B."/>
            <person name="Abouelleil A."/>
            <person name="Alvarado L."/>
            <person name="Arachchi H.M."/>
            <person name="Berlin A."/>
            <person name="Chapman S.B."/>
            <person name="Gearin G."/>
            <person name="Goldberg J."/>
            <person name="Griggs A."/>
            <person name="Gujja S."/>
            <person name="Hansen M."/>
            <person name="Heiman D."/>
            <person name="Howarth C."/>
            <person name="Larimer J."/>
            <person name="Lui A."/>
            <person name="MacDonald P.J.P."/>
            <person name="McCowen C."/>
            <person name="Montmayeur A."/>
            <person name="Murphy C."/>
            <person name="Neiman D."/>
            <person name="Pearson M."/>
            <person name="Priest M."/>
            <person name="Roberts A."/>
            <person name="Saif S."/>
            <person name="Shea T."/>
            <person name="Sisk P."/>
            <person name="Stolte C."/>
            <person name="Sykes S."/>
            <person name="Wortman J."/>
            <person name="Nusbaum C."/>
            <person name="Birren B."/>
        </authorList>
    </citation>
    <scope>NUCLEOTIDE SEQUENCE [LARGE SCALE GENOMIC DNA]</scope>
    <source>
        <strain evidence="4 5">CL02T12C19</strain>
    </source>
</reference>
<dbReference type="InterPro" id="IPR051203">
    <property type="entry name" value="Polysaccharide_Synthase-Rel"/>
</dbReference>
<evidence type="ECO:0000259" key="3">
    <source>
        <dbReference type="Pfam" id="PF02719"/>
    </source>
</evidence>
<dbReference type="SUPFAM" id="SSF51735">
    <property type="entry name" value="NAD(P)-binding Rossmann-fold domains"/>
    <property type="match status" value="1"/>
</dbReference>
<dbReference type="PANTHER" id="PTHR43318:SF1">
    <property type="entry name" value="POLYSACCHARIDE BIOSYNTHESIS PROTEIN EPSC-RELATED"/>
    <property type="match status" value="1"/>
</dbReference>
<dbReference type="AlphaFoldDB" id="I9QXG6"/>
<dbReference type="Proteomes" id="UP000003741">
    <property type="component" value="Unassembled WGS sequence"/>
</dbReference>
<sequence length="635" mass="72456">MKHKIFHRYLLAKVLPIWTILLIDVLIIVVSSLLAYALRYDFRSIFLESSTIDKTIVWTVIVNLVFFRVFRTYSNVLRFSSFIDIMRIFVSLTVSYALLMISSVLLASYLDIRLAPVSVLFMAYIISFAIMSCSRIVVKMFYELLNFDGSHSANVFIYGAKEAGVNIAKALRVNLRNHYRLRGFIADEPELINKVMMGVKVFPNDESLIDVLNDRDVHTIIISPAKMEELKKSDMADRLLAHNIKLMTAPPLSEWSGQTLNRTQLKEIQIEDLLQRDPIEIDIHKVASHLEGKRVMITGAAGSIGSEIMRQVASFNPYKLILVDQAETPLHDIRLELQDRWRDIDAETIIADISNATRMEDIFKEYQPQYIFHAAAYKHVPMMEDNVSESIQINVFGTRTLADLAVKYGAEKFVMISTDKAVNPTNVMGCSKRICEIYVQSLAKKLQEKGGHVTQFITTRFGNVLGSNGSVIPRFRDQIQRGGPVTVTHPEIIRYFMTIPEACRLVLEAGSMGNGGEIYIFDMGKPVKIVDLAKRMISLSGRTDVKIEFTGLRHGEKLYEELLNVKELTKPTYHEKIMIATVREYDYDEVKQRIQKLIEVSYTYDQMQIVAAMKDIVPEFISKNSCFEALDKKPE</sequence>
<accession>I9QXG6</accession>
<feature type="transmembrane region" description="Helical" evidence="2">
    <location>
        <begin position="85"/>
        <end position="109"/>
    </location>
</feature>
<dbReference type="InterPro" id="IPR029063">
    <property type="entry name" value="SAM-dependent_MTases_sf"/>
</dbReference>
<keyword evidence="5" id="KW-1185">Reference proteome</keyword>